<dbReference type="AlphaFoldDB" id="A0A2Z7B6A1"/>
<protein>
    <submittedName>
        <fullName evidence="1">Uncharacterized protein</fullName>
    </submittedName>
</protein>
<keyword evidence="2" id="KW-1185">Reference proteome</keyword>
<reference evidence="1 2" key="1">
    <citation type="journal article" date="2015" name="Proc. Natl. Acad. Sci. U.S.A.">
        <title>The resurrection genome of Boea hygrometrica: A blueprint for survival of dehydration.</title>
        <authorList>
            <person name="Xiao L."/>
            <person name="Yang G."/>
            <person name="Zhang L."/>
            <person name="Yang X."/>
            <person name="Zhao S."/>
            <person name="Ji Z."/>
            <person name="Zhou Q."/>
            <person name="Hu M."/>
            <person name="Wang Y."/>
            <person name="Chen M."/>
            <person name="Xu Y."/>
            <person name="Jin H."/>
            <person name="Xiao X."/>
            <person name="Hu G."/>
            <person name="Bao F."/>
            <person name="Hu Y."/>
            <person name="Wan P."/>
            <person name="Li L."/>
            <person name="Deng X."/>
            <person name="Kuang T."/>
            <person name="Xiang C."/>
            <person name="Zhu J.K."/>
            <person name="Oliver M.J."/>
            <person name="He Y."/>
        </authorList>
    </citation>
    <scope>NUCLEOTIDE SEQUENCE [LARGE SCALE GENOMIC DNA]</scope>
    <source>
        <strain evidence="2">cv. XS01</strain>
    </source>
</reference>
<gene>
    <name evidence="1" type="ORF">F511_03763</name>
</gene>
<proteinExistence type="predicted"/>
<dbReference type="Proteomes" id="UP000250235">
    <property type="component" value="Unassembled WGS sequence"/>
</dbReference>
<sequence length="59" mass="7078">MYLFGNHFFPGFKTNFTAGLVSGLLLDTVIGEYCNMYKRERELESYRRKVAEEYRKEQM</sequence>
<evidence type="ECO:0000313" key="2">
    <source>
        <dbReference type="Proteomes" id="UP000250235"/>
    </source>
</evidence>
<accession>A0A2Z7B6A1</accession>
<organism evidence="1 2">
    <name type="scientific">Dorcoceras hygrometricum</name>
    <dbReference type="NCBI Taxonomy" id="472368"/>
    <lineage>
        <taxon>Eukaryota</taxon>
        <taxon>Viridiplantae</taxon>
        <taxon>Streptophyta</taxon>
        <taxon>Embryophyta</taxon>
        <taxon>Tracheophyta</taxon>
        <taxon>Spermatophyta</taxon>
        <taxon>Magnoliopsida</taxon>
        <taxon>eudicotyledons</taxon>
        <taxon>Gunneridae</taxon>
        <taxon>Pentapetalae</taxon>
        <taxon>asterids</taxon>
        <taxon>lamiids</taxon>
        <taxon>Lamiales</taxon>
        <taxon>Gesneriaceae</taxon>
        <taxon>Didymocarpoideae</taxon>
        <taxon>Trichosporeae</taxon>
        <taxon>Loxocarpinae</taxon>
        <taxon>Dorcoceras</taxon>
    </lineage>
</organism>
<name>A0A2Z7B6A1_9LAMI</name>
<dbReference type="EMBL" id="KV009368">
    <property type="protein sequence ID" value="KZV29478.1"/>
    <property type="molecule type" value="Genomic_DNA"/>
</dbReference>
<evidence type="ECO:0000313" key="1">
    <source>
        <dbReference type="EMBL" id="KZV29478.1"/>
    </source>
</evidence>